<evidence type="ECO:0000313" key="1">
    <source>
        <dbReference type="EMBL" id="PIA29369.1"/>
    </source>
</evidence>
<protein>
    <submittedName>
        <fullName evidence="1">Uncharacterized protein</fullName>
    </submittedName>
</protein>
<evidence type="ECO:0000313" key="2">
    <source>
        <dbReference type="Proteomes" id="UP000230069"/>
    </source>
</evidence>
<dbReference type="EMBL" id="KZ305077">
    <property type="protein sequence ID" value="PIA29369.1"/>
    <property type="molecule type" value="Genomic_DNA"/>
</dbReference>
<dbReference type="Proteomes" id="UP000230069">
    <property type="component" value="Unassembled WGS sequence"/>
</dbReference>
<keyword evidence="2" id="KW-1185">Reference proteome</keyword>
<gene>
    <name evidence="1" type="ORF">AQUCO_06000024v1</name>
</gene>
<proteinExistence type="predicted"/>
<organism evidence="1 2">
    <name type="scientific">Aquilegia coerulea</name>
    <name type="common">Rocky mountain columbine</name>
    <dbReference type="NCBI Taxonomy" id="218851"/>
    <lineage>
        <taxon>Eukaryota</taxon>
        <taxon>Viridiplantae</taxon>
        <taxon>Streptophyta</taxon>
        <taxon>Embryophyta</taxon>
        <taxon>Tracheophyta</taxon>
        <taxon>Spermatophyta</taxon>
        <taxon>Magnoliopsida</taxon>
        <taxon>Ranunculales</taxon>
        <taxon>Ranunculaceae</taxon>
        <taxon>Thalictroideae</taxon>
        <taxon>Aquilegia</taxon>
    </lineage>
</organism>
<dbReference type="InParanoid" id="A0A2G5CDP0"/>
<name>A0A2G5CDP0_AQUCA</name>
<sequence>MSNCGRAWKDQRRRMIMRYEVNRMRKSRDLVEKKKPYAMTLGHLNTMRLNCHGIYQGHEFIKRQMSLAIHGANIIICHWLVDLTKTEKERASD</sequence>
<accession>A0A2G5CDP0</accession>
<dbReference type="AlphaFoldDB" id="A0A2G5CDP0"/>
<reference evidence="1 2" key="1">
    <citation type="submission" date="2017-09" db="EMBL/GenBank/DDBJ databases">
        <title>WGS assembly of Aquilegia coerulea Goldsmith.</title>
        <authorList>
            <person name="Hodges S."/>
            <person name="Kramer E."/>
            <person name="Nordborg M."/>
            <person name="Tomkins J."/>
            <person name="Borevitz J."/>
            <person name="Derieg N."/>
            <person name="Yan J."/>
            <person name="Mihaltcheva S."/>
            <person name="Hayes R.D."/>
            <person name="Rokhsar D."/>
        </authorList>
    </citation>
    <scope>NUCLEOTIDE SEQUENCE [LARGE SCALE GENOMIC DNA]</scope>
    <source>
        <strain evidence="2">cv. Goldsmith</strain>
    </source>
</reference>